<comment type="similarity">
    <text evidence="2 9">Belongs to the branched chain amino acid transporter family.</text>
</comment>
<evidence type="ECO:0000256" key="3">
    <source>
        <dbReference type="ARBA" id="ARBA00022448"/>
    </source>
</evidence>
<dbReference type="Proteomes" id="UP000028700">
    <property type="component" value="Unassembled WGS sequence"/>
</dbReference>
<feature type="transmembrane region" description="Helical" evidence="9">
    <location>
        <begin position="260"/>
        <end position="283"/>
    </location>
</feature>
<dbReference type="GO" id="GO:0015188">
    <property type="term" value="F:L-isoleucine transmembrane transporter activity"/>
    <property type="evidence" value="ECO:0007669"/>
    <property type="project" value="TreeGrafter"/>
</dbReference>
<reference evidence="10" key="1">
    <citation type="journal article" date="2014" name="Genome Announc.">
        <title>Draft Genome Sequence of Lactobacillus oryzae Strain SG293T.</title>
        <authorList>
            <person name="Tanizawa Y."/>
            <person name="Fujisawa T."/>
            <person name="Mochizuki T."/>
            <person name="Kaminuma E."/>
            <person name="Nakamura Y."/>
            <person name="Tohno M."/>
        </authorList>
    </citation>
    <scope>NUCLEOTIDE SEQUENCE [LARGE SCALE GENOMIC DNA]</scope>
    <source>
        <strain evidence="10">SG293</strain>
    </source>
</reference>
<dbReference type="PANTHER" id="PTHR30588">
    <property type="entry name" value="BRANCHED-CHAIN AMINO ACID TRANSPORT SYSTEM 2 CARRIER PROTEIN"/>
    <property type="match status" value="1"/>
</dbReference>
<evidence type="ECO:0000256" key="6">
    <source>
        <dbReference type="ARBA" id="ARBA00022970"/>
    </source>
</evidence>
<dbReference type="AlphaFoldDB" id="A0A081BHM1"/>
<evidence type="ECO:0000313" key="10">
    <source>
        <dbReference type="EMBL" id="GAK47539.1"/>
    </source>
</evidence>
<protein>
    <recommendedName>
        <fullName evidence="9">Branched-chain amino acid transport system carrier protein</fullName>
    </recommendedName>
</protein>
<gene>
    <name evidence="10" type="ORF">LOSG293_080250</name>
</gene>
<dbReference type="GO" id="GO:0005886">
    <property type="term" value="C:plasma membrane"/>
    <property type="evidence" value="ECO:0007669"/>
    <property type="project" value="UniProtKB-SubCell"/>
</dbReference>
<dbReference type="GO" id="GO:0015190">
    <property type="term" value="F:L-leucine transmembrane transporter activity"/>
    <property type="evidence" value="ECO:0007669"/>
    <property type="project" value="TreeGrafter"/>
</dbReference>
<dbReference type="Pfam" id="PF05525">
    <property type="entry name" value="Branch_AA_trans"/>
    <property type="match status" value="1"/>
</dbReference>
<dbReference type="PANTHER" id="PTHR30588:SF0">
    <property type="entry name" value="BRANCHED-CHAIN AMINO ACID PERMEASE BRNQ"/>
    <property type="match status" value="1"/>
</dbReference>
<evidence type="ECO:0000256" key="4">
    <source>
        <dbReference type="ARBA" id="ARBA00022475"/>
    </source>
</evidence>
<comment type="subcellular location">
    <subcellularLocation>
        <location evidence="1 9">Cell membrane</location>
        <topology evidence="1 9">Multi-pass membrane protein</topology>
    </subcellularLocation>
</comment>
<keyword evidence="5 9" id="KW-0812">Transmembrane</keyword>
<evidence type="ECO:0000256" key="9">
    <source>
        <dbReference type="RuleBase" id="RU362122"/>
    </source>
</evidence>
<sequence>MVVILLLVAIFKPMGSTAGQVVTGAWRHGAMTNGIIQGYQTMDALASVEFGVVVITAIKVFGVKNETRVAHLTIKAGVIAASAMAVLYAGLAYIGATSLGHFKVAADGGVALGQITQYFFGNAGVYILAIMATITCMTTAIGVTTSFATAFSSMFPRFGYKTYVVIVSVISFGVSNFGFATIINAAVPFLMFIYPLCITLILLSLASPFFNRARVVYIMTTIFTIVPSIVDGLNAAPAFIAKSAFVQTLIQLDSKYLPFFAQGLAWLVPAIIGFVIGIGIYAVQRIRETKAVTAGE</sequence>
<feature type="transmembrane region" description="Helical" evidence="9">
    <location>
        <begin position="217"/>
        <end position="240"/>
    </location>
</feature>
<feature type="transmembrane region" description="Helical" evidence="9">
    <location>
        <begin position="42"/>
        <end position="62"/>
    </location>
</feature>
<feature type="transmembrane region" description="Helical" evidence="9">
    <location>
        <begin position="189"/>
        <end position="210"/>
    </location>
</feature>
<evidence type="ECO:0000256" key="1">
    <source>
        <dbReference type="ARBA" id="ARBA00004651"/>
    </source>
</evidence>
<dbReference type="STRING" id="1291743.LOSG293_080250"/>
<keyword evidence="8 9" id="KW-0472">Membrane</keyword>
<evidence type="ECO:0000313" key="11">
    <source>
        <dbReference type="Proteomes" id="UP000028700"/>
    </source>
</evidence>
<dbReference type="InterPro" id="IPR004685">
    <property type="entry name" value="Brnchd-chn_aa_trnsp_Livcs"/>
</dbReference>
<name>A0A081BHM1_9LACO</name>
<feature type="transmembrane region" description="Helical" evidence="9">
    <location>
        <begin position="125"/>
        <end position="151"/>
    </location>
</feature>
<proteinExistence type="inferred from homology"/>
<evidence type="ECO:0000256" key="8">
    <source>
        <dbReference type="ARBA" id="ARBA00023136"/>
    </source>
</evidence>
<feature type="transmembrane region" description="Helical" evidence="9">
    <location>
        <begin position="74"/>
        <end position="94"/>
    </location>
</feature>
<feature type="transmembrane region" description="Helical" evidence="9">
    <location>
        <begin position="163"/>
        <end position="183"/>
    </location>
</feature>
<evidence type="ECO:0000256" key="5">
    <source>
        <dbReference type="ARBA" id="ARBA00022692"/>
    </source>
</evidence>
<accession>A0A081BHM1</accession>
<comment type="function">
    <text evidence="9">Component of the transport system for branched-chain amino acids.</text>
</comment>
<evidence type="ECO:0000256" key="7">
    <source>
        <dbReference type="ARBA" id="ARBA00022989"/>
    </source>
</evidence>
<comment type="caution">
    <text evidence="10">The sequence shown here is derived from an EMBL/GenBank/DDBJ whole genome shotgun (WGS) entry which is preliminary data.</text>
</comment>
<dbReference type="GO" id="GO:0015818">
    <property type="term" value="P:isoleucine transport"/>
    <property type="evidence" value="ECO:0007669"/>
    <property type="project" value="TreeGrafter"/>
</dbReference>
<keyword evidence="11" id="KW-1185">Reference proteome</keyword>
<keyword evidence="7 9" id="KW-1133">Transmembrane helix</keyword>
<dbReference type="eggNOG" id="COG1114">
    <property type="taxonomic scope" value="Bacteria"/>
</dbReference>
<dbReference type="GO" id="GO:0015820">
    <property type="term" value="P:L-leucine transport"/>
    <property type="evidence" value="ECO:0007669"/>
    <property type="project" value="TreeGrafter"/>
</dbReference>
<keyword evidence="4" id="KW-1003">Cell membrane</keyword>
<keyword evidence="6 9" id="KW-0029">Amino-acid transport</keyword>
<organism evidence="10 11">
    <name type="scientific">Secundilactobacillus oryzae JCM 18671</name>
    <dbReference type="NCBI Taxonomy" id="1291743"/>
    <lineage>
        <taxon>Bacteria</taxon>
        <taxon>Bacillati</taxon>
        <taxon>Bacillota</taxon>
        <taxon>Bacilli</taxon>
        <taxon>Lactobacillales</taxon>
        <taxon>Lactobacillaceae</taxon>
        <taxon>Secundilactobacillus</taxon>
    </lineage>
</organism>
<dbReference type="EMBL" id="BBJM01000008">
    <property type="protein sequence ID" value="GAK47539.1"/>
    <property type="molecule type" value="Genomic_DNA"/>
</dbReference>
<evidence type="ECO:0000256" key="2">
    <source>
        <dbReference type="ARBA" id="ARBA00008540"/>
    </source>
</evidence>
<comment type="caution">
    <text evidence="9">Lacks conserved residue(s) required for the propagation of feature annotation.</text>
</comment>
<keyword evidence="3 9" id="KW-0813">Transport</keyword>
<dbReference type="GO" id="GO:0005304">
    <property type="term" value="F:L-valine transmembrane transporter activity"/>
    <property type="evidence" value="ECO:0007669"/>
    <property type="project" value="TreeGrafter"/>
</dbReference>
<dbReference type="OrthoDB" id="9783920at2"/>